<dbReference type="RefSeq" id="WP_236594149.1">
    <property type="nucleotide sequence ID" value="NZ_CP068107.1"/>
</dbReference>
<protein>
    <submittedName>
        <fullName evidence="3">4-hydroxy-3-methylbut-2-enyl diphosphate reductase</fullName>
    </submittedName>
</protein>
<gene>
    <name evidence="3" type="ORF">NCTC11179_01032</name>
</gene>
<sequence length="954" mass="107895">MIKRVIPLVALMLSGSAIAQVGIGTKVAAKSAQLDIVSTNKGVLIPRVELVALDLTDPIKGIPDESLLVYHTGNLSLEAGFYYWKSNAWTPLLSGETLIDRMNNSFTIGTNPTNSEESLIITDTENHRVYLAVKEIANNSTFITNLVENSEFITQLGDNIEFINQITNNNEFIENIINELKGKYGNVNYNPTTNSFVYYDAQGVEHNIDWSSLNTVNFSFTLDQDHLVMTDSAGDSVRLAVSEIANNSTFITNLVENSEFITQLGDNIEFINQITNNNEFIENIINELKGKYGNVGYNTATDSFFYYDTNGQVVPISWDVLGNTKVATFEIDKANDVLVITDTDGSRFAVAIDDLGKIIANNDVFVTELVQNQEFITQLGDSIDFINQITNNNEFIENIINELRGKYGNVNYNPTTNTFVYYDEQGIEHNIDWSSLNTTNVSFTLEQDRLVVSDSAGNSVSLAVEEIANNSTFVTNLVENKEFITQLGDNIDFIEQITNNNEFIENIINELKGKYGNVNYNPTTNSFVYYDEQGIEHNIDWSSLNTVNFSFTLDQDHLVVTDSAGDSVRLAVSEIANNSTFITNLVDNNEFITQLGDNIDFIDQITNNSEFMTNIFNNLKGKYGNVGYDEVTKKFYYYDAQEVKHTINLEEEIKLYETLTTLENVVTRETDDDGQEIDVYTLTYTDEKNVAHPIDLNVLVKGNETVTTLVYDPIDHVLIYTNEKGESTNLKLRDLIDGVETLTKLEFDAATNSLLFTDESRTLHTLDLDSINQHPWYDDTTQKPATSNTANIYTKGWVGIGYTEPSGAPNERLRVNGSITAVNSYYADYVFESYFDGYSSLKYDYDFKNLDVVEDYIKENRHLPGITPIHELTKMEEGYAFNVSELSIQLLEKTEELYLHIIDQKKALGEKEEKIKELEQSNLENQKQMKEQNAALSQRIEQLEQLLFDFMQKN</sequence>
<keyword evidence="1" id="KW-0175">Coiled coil</keyword>
<accession>A0A378RKC8</accession>
<dbReference type="Proteomes" id="UP000255024">
    <property type="component" value="Unassembled WGS sequence"/>
</dbReference>
<name>A0A378RKC8_MYROD</name>
<keyword evidence="4" id="KW-1185">Reference proteome</keyword>
<evidence type="ECO:0000256" key="1">
    <source>
        <dbReference type="SAM" id="Coils"/>
    </source>
</evidence>
<proteinExistence type="predicted"/>
<evidence type="ECO:0000313" key="4">
    <source>
        <dbReference type="Proteomes" id="UP000255024"/>
    </source>
</evidence>
<feature type="signal peptide" evidence="2">
    <location>
        <begin position="1"/>
        <end position="19"/>
    </location>
</feature>
<evidence type="ECO:0000313" key="3">
    <source>
        <dbReference type="EMBL" id="STZ27496.1"/>
    </source>
</evidence>
<feature type="chain" id="PRO_5017070461" evidence="2">
    <location>
        <begin position="20"/>
        <end position="954"/>
    </location>
</feature>
<dbReference type="AlphaFoldDB" id="A0A378RKC8"/>
<feature type="coiled-coil region" evidence="1">
    <location>
        <begin position="901"/>
        <end position="953"/>
    </location>
</feature>
<keyword evidence="2" id="KW-0732">Signal</keyword>
<reference evidence="3 4" key="1">
    <citation type="submission" date="2018-06" db="EMBL/GenBank/DDBJ databases">
        <authorList>
            <consortium name="Pathogen Informatics"/>
            <person name="Doyle S."/>
        </authorList>
    </citation>
    <scope>NUCLEOTIDE SEQUENCE [LARGE SCALE GENOMIC DNA]</scope>
    <source>
        <strain evidence="3 4">NCTC11179</strain>
    </source>
</reference>
<evidence type="ECO:0000256" key="2">
    <source>
        <dbReference type="SAM" id="SignalP"/>
    </source>
</evidence>
<dbReference type="EMBL" id="UGQL01000001">
    <property type="protein sequence ID" value="STZ27496.1"/>
    <property type="molecule type" value="Genomic_DNA"/>
</dbReference>
<organism evidence="3 4">
    <name type="scientific">Myroides odoratus</name>
    <name type="common">Flavobacterium odoratum</name>
    <dbReference type="NCBI Taxonomy" id="256"/>
    <lineage>
        <taxon>Bacteria</taxon>
        <taxon>Pseudomonadati</taxon>
        <taxon>Bacteroidota</taxon>
        <taxon>Flavobacteriia</taxon>
        <taxon>Flavobacteriales</taxon>
        <taxon>Flavobacteriaceae</taxon>
        <taxon>Myroides</taxon>
    </lineage>
</organism>